<dbReference type="SUPFAM" id="SSF56112">
    <property type="entry name" value="Protein kinase-like (PK-like)"/>
    <property type="match status" value="1"/>
</dbReference>
<dbReference type="OrthoDB" id="3383851at2"/>
<evidence type="ECO:0000313" key="2">
    <source>
        <dbReference type="EMBL" id="TDC31537.1"/>
    </source>
</evidence>
<sequence>MTFTKQFTSAPRGEPDREWAALTLLADAVPDLVPTPLSRGPMWVTMSVVPGQPLTDPATPQQVEALGVALDTLWSVSPSLVPLDIAALIERTSVGLASLSERDDVIGAAAVACAGLDWSSLLVIHDPVVAHGDPNVANYLWDGSRVRIVDFEDAGLGDRTVELANLLEHLAGRRTDWGALIHRWPVDTARLQTARTLWAAFWLGLIGPGGPSFSRNPPGTAEAQAERLLGLIAPR</sequence>
<reference evidence="2 3" key="1">
    <citation type="submission" date="2019-03" db="EMBL/GenBank/DDBJ databases">
        <title>Draft genome sequences of novel Actinobacteria.</title>
        <authorList>
            <person name="Sahin N."/>
            <person name="Ay H."/>
            <person name="Saygin H."/>
        </authorList>
    </citation>
    <scope>NUCLEOTIDE SEQUENCE [LARGE SCALE GENOMIC DNA]</scope>
    <source>
        <strain evidence="2 3">JCM 30547</strain>
    </source>
</reference>
<evidence type="ECO:0000259" key="1">
    <source>
        <dbReference type="Pfam" id="PF01636"/>
    </source>
</evidence>
<dbReference type="InterPro" id="IPR002575">
    <property type="entry name" value="Aminoglycoside_PTrfase"/>
</dbReference>
<keyword evidence="2" id="KW-0808">Transferase</keyword>
<proteinExistence type="predicted"/>
<dbReference type="EMBL" id="SMKA01000032">
    <property type="protein sequence ID" value="TDC31537.1"/>
    <property type="molecule type" value="Genomic_DNA"/>
</dbReference>
<dbReference type="Pfam" id="PF01636">
    <property type="entry name" value="APH"/>
    <property type="match status" value="1"/>
</dbReference>
<dbReference type="Gene3D" id="3.90.1200.10">
    <property type="match status" value="1"/>
</dbReference>
<dbReference type="GO" id="GO:0016740">
    <property type="term" value="F:transferase activity"/>
    <property type="evidence" value="ECO:0007669"/>
    <property type="project" value="UniProtKB-KW"/>
</dbReference>
<accession>A0A4R4Q8H9</accession>
<feature type="domain" description="Aminoglycoside phosphotransferase" evidence="1">
    <location>
        <begin position="11"/>
        <end position="177"/>
    </location>
</feature>
<dbReference type="AlphaFoldDB" id="A0A4R4Q8H9"/>
<evidence type="ECO:0000313" key="3">
    <source>
        <dbReference type="Proteomes" id="UP000295075"/>
    </source>
</evidence>
<dbReference type="Proteomes" id="UP000295075">
    <property type="component" value="Unassembled WGS sequence"/>
</dbReference>
<protein>
    <submittedName>
        <fullName evidence="2">Aminoglycoside phosphotransferase family protein</fullName>
    </submittedName>
</protein>
<name>A0A4R4Q8H9_9ACTN</name>
<organism evidence="2 3">
    <name type="scientific">Kribbella albertanoniae</name>
    <dbReference type="NCBI Taxonomy" id="1266829"/>
    <lineage>
        <taxon>Bacteria</taxon>
        <taxon>Bacillati</taxon>
        <taxon>Actinomycetota</taxon>
        <taxon>Actinomycetes</taxon>
        <taxon>Propionibacteriales</taxon>
        <taxon>Kribbellaceae</taxon>
        <taxon>Kribbella</taxon>
    </lineage>
</organism>
<keyword evidence="3" id="KW-1185">Reference proteome</keyword>
<dbReference type="InterPro" id="IPR011009">
    <property type="entry name" value="Kinase-like_dom_sf"/>
</dbReference>
<gene>
    <name evidence="2" type="ORF">E1261_10705</name>
</gene>
<comment type="caution">
    <text evidence="2">The sequence shown here is derived from an EMBL/GenBank/DDBJ whole genome shotgun (WGS) entry which is preliminary data.</text>
</comment>